<dbReference type="PANTHER" id="PTHR33744">
    <property type="entry name" value="CARBOHYDRATE DIACID REGULATOR"/>
    <property type="match status" value="1"/>
</dbReference>
<dbReference type="InterPro" id="IPR051448">
    <property type="entry name" value="CdaR-like_regulators"/>
</dbReference>
<reference evidence="5 6" key="1">
    <citation type="journal article" date="2011" name="J. Bacteriol.">
        <title>Complete Genome Sequence of Alicyclobacillus acidocaldarius Strain Tc-4-1.</title>
        <authorList>
            <person name="Chen Y."/>
            <person name="He Y."/>
            <person name="Zhang B."/>
            <person name="Yang J."/>
            <person name="Li W."/>
            <person name="Dong Z."/>
            <person name="Hu S."/>
        </authorList>
    </citation>
    <scope>NUCLEOTIDE SEQUENCE [LARGE SCALE GENOMIC DNA]</scope>
    <source>
        <strain evidence="5 6">Tc-4-1</strain>
    </source>
</reference>
<dbReference type="AlphaFoldDB" id="F8IKE7"/>
<dbReference type="Pfam" id="PF17853">
    <property type="entry name" value="GGDEF_2"/>
    <property type="match status" value="1"/>
</dbReference>
<feature type="transmembrane region" description="Helical" evidence="2">
    <location>
        <begin position="132"/>
        <end position="154"/>
    </location>
</feature>
<dbReference type="eggNOG" id="COG2508">
    <property type="taxonomic scope" value="Bacteria"/>
</dbReference>
<feature type="domain" description="PucR C-terminal helix-turn-helix" evidence="3">
    <location>
        <begin position="560"/>
        <end position="616"/>
    </location>
</feature>
<keyword evidence="2" id="KW-0472">Membrane</keyword>
<comment type="similarity">
    <text evidence="1">Belongs to the CdaR family.</text>
</comment>
<dbReference type="PANTHER" id="PTHR33744:SF1">
    <property type="entry name" value="DNA-BINDING TRANSCRIPTIONAL ACTIVATOR ADER"/>
    <property type="match status" value="1"/>
</dbReference>
<evidence type="ECO:0000256" key="1">
    <source>
        <dbReference type="ARBA" id="ARBA00006754"/>
    </source>
</evidence>
<reference evidence="6" key="2">
    <citation type="submission" date="2011-06" db="EMBL/GenBank/DDBJ databases">
        <title>The complete genome sequence of Alicyclobacillus acidocaldarius sp. Tc-4-1.</title>
        <authorList>
            <person name="Chen Y."/>
            <person name="He Y."/>
            <person name="Dong Z."/>
            <person name="Hu S."/>
        </authorList>
    </citation>
    <scope>NUCLEOTIDE SEQUENCE [LARGE SCALE GENOMIC DNA]</scope>
    <source>
        <strain evidence="6">Tc-4-1</strain>
    </source>
</reference>
<gene>
    <name evidence="5" type="primary">pucR</name>
    <name evidence="5" type="ordered locus">TC41_0369</name>
</gene>
<dbReference type="KEGG" id="aad:TC41_0369"/>
<feature type="domain" description="CdaR GGDEF-like" evidence="4">
    <location>
        <begin position="371"/>
        <end position="506"/>
    </location>
</feature>
<dbReference type="PATRIC" id="fig|1048834.4.peg.343"/>
<keyword evidence="2" id="KW-0812">Transmembrane</keyword>
<dbReference type="SUPFAM" id="SSF55781">
    <property type="entry name" value="GAF domain-like"/>
    <property type="match status" value="1"/>
</dbReference>
<sequence>MEERKSVSNSVTATRPRRRRQRLHLNLRNLVSHLEQAESTEQQIDMMLKATSAIFQSDISIVYIRKDNQELFYPHACALTSNQQNILSQVPIAACCRRILSWPFRWPSDDREPALLHCAFFDNMDKMGFSTWFSLPLSISGFPLGIIAVGYYHFQYLVDDVGHILWEFAQDVAQALVPNLPEVLRQAVRHETPELPDAPYQQKMRRFLSNHYQLTSALWTDDGLHSIAHSVKQMLNRPTAVLDRFQSVLSICPEDARWHQLLHQVKHWMTLRSPFQETMWPLPVRTELEDQTTFVVAPIQTGDVIHGYLVIWENSAQLDDLDLIAVQEATMALAVHFYKRGFQIQRRGHGFQELFNFLLDQPEAWGAAESDAARAVGWDVEAEQRLLVGLPSAQSVLTHPAYLEHLSVLVDHLRSRLETEFPQILVARRHEAIVLSLPVSMPFEEIERLLNSIQTISLHMTGRLSNHLSARLFSELVEHMRFGISGPCTHPSQIVSAFEEASFACRLAPFITPTERILFTKDVQLYHLLRPIATSPKAKHFVSETADLLRAYDQQHGSELFKTLEVYLHHNCNLTDTSTALYIHRTTLQYRLKRIESLLNRSLDAAESKLEMQLAIIFRKIMDAEQVMNSVYDPFSD</sequence>
<evidence type="ECO:0000259" key="3">
    <source>
        <dbReference type="Pfam" id="PF13556"/>
    </source>
</evidence>
<dbReference type="InterPro" id="IPR025736">
    <property type="entry name" value="PucR_C-HTH_dom"/>
</dbReference>
<evidence type="ECO:0000313" key="5">
    <source>
        <dbReference type="EMBL" id="AEJ42335.1"/>
    </source>
</evidence>
<accession>F8IKE7</accession>
<dbReference type="EMBL" id="CP002902">
    <property type="protein sequence ID" value="AEJ42335.1"/>
    <property type="molecule type" value="Genomic_DNA"/>
</dbReference>
<dbReference type="Pfam" id="PF13556">
    <property type="entry name" value="HTH_30"/>
    <property type="match status" value="1"/>
</dbReference>
<evidence type="ECO:0000259" key="4">
    <source>
        <dbReference type="Pfam" id="PF17853"/>
    </source>
</evidence>
<name>F8IKE7_ALIAT</name>
<evidence type="ECO:0000256" key="2">
    <source>
        <dbReference type="SAM" id="Phobius"/>
    </source>
</evidence>
<keyword evidence="2" id="KW-1133">Transmembrane helix</keyword>
<dbReference type="InterPro" id="IPR042070">
    <property type="entry name" value="PucR_C-HTH_sf"/>
</dbReference>
<protein>
    <submittedName>
        <fullName evidence="5">Transcriptional regulator, CdaR</fullName>
    </submittedName>
</protein>
<evidence type="ECO:0000313" key="6">
    <source>
        <dbReference type="Proteomes" id="UP000000292"/>
    </source>
</evidence>
<dbReference type="InterPro" id="IPR041522">
    <property type="entry name" value="CdaR_GGDEF"/>
</dbReference>
<dbReference type="Proteomes" id="UP000000292">
    <property type="component" value="Chromosome"/>
</dbReference>
<organism evidence="5 6">
    <name type="scientific">Alicyclobacillus acidocaldarius (strain Tc-4-1)</name>
    <name type="common">Bacillus acidocaldarius</name>
    <dbReference type="NCBI Taxonomy" id="1048834"/>
    <lineage>
        <taxon>Bacteria</taxon>
        <taxon>Bacillati</taxon>
        <taxon>Bacillota</taxon>
        <taxon>Bacilli</taxon>
        <taxon>Bacillales</taxon>
        <taxon>Alicyclobacillaceae</taxon>
        <taxon>Alicyclobacillus</taxon>
    </lineage>
</organism>
<proteinExistence type="inferred from homology"/>
<dbReference type="HOGENOM" id="CLU_429407_0_0_9"/>
<dbReference type="Gene3D" id="1.10.10.2840">
    <property type="entry name" value="PucR C-terminal helix-turn-helix domain"/>
    <property type="match status" value="1"/>
</dbReference>